<dbReference type="SUPFAM" id="SSF54211">
    <property type="entry name" value="Ribosomal protein S5 domain 2-like"/>
    <property type="match status" value="1"/>
</dbReference>
<keyword evidence="2" id="KW-0808">Transferase</keyword>
<dbReference type="GO" id="GO:0016301">
    <property type="term" value="F:kinase activity"/>
    <property type="evidence" value="ECO:0007669"/>
    <property type="project" value="UniProtKB-KW"/>
</dbReference>
<evidence type="ECO:0000256" key="5">
    <source>
        <dbReference type="ARBA" id="ARBA00022840"/>
    </source>
</evidence>
<organism evidence="7">
    <name type="scientific">marine metagenome</name>
    <dbReference type="NCBI Taxonomy" id="408172"/>
    <lineage>
        <taxon>unclassified sequences</taxon>
        <taxon>metagenomes</taxon>
        <taxon>ecological metagenomes</taxon>
    </lineage>
</organism>
<keyword evidence="5" id="KW-0067">ATP-binding</keyword>
<dbReference type="PANTHER" id="PTHR20861:SF1">
    <property type="entry name" value="HOMOSERINE KINASE"/>
    <property type="match status" value="1"/>
</dbReference>
<keyword evidence="1" id="KW-0028">Amino-acid biosynthesis</keyword>
<keyword evidence="4" id="KW-0418">Kinase</keyword>
<dbReference type="EMBL" id="UINC01132217">
    <property type="protein sequence ID" value="SVD14391.1"/>
    <property type="molecule type" value="Genomic_DNA"/>
</dbReference>
<dbReference type="Pfam" id="PF00288">
    <property type="entry name" value="GHMP_kinases_N"/>
    <property type="match status" value="1"/>
</dbReference>
<sequence>MTIPEVGKKVNVSVPSTTANLGPGFDCLGAALDLKNEFVFTRIEGGGDRFDLIMESTDGNHLRGGPENLVFRAAQKVWDSANVSPFALEARVKLAVPPARGLGSSATAIVAGLIGANAIMDSPLSKEKLLELAIDIEGHPDNVVPSLLGGLCLTARSSSNRWRIVRCEWHNSIIAVVAIP</sequence>
<evidence type="ECO:0000256" key="1">
    <source>
        <dbReference type="ARBA" id="ARBA00022605"/>
    </source>
</evidence>
<dbReference type="AlphaFoldDB" id="A0A382SZM1"/>
<dbReference type="InterPro" id="IPR006204">
    <property type="entry name" value="GHMP_kinase_N_dom"/>
</dbReference>
<evidence type="ECO:0000259" key="6">
    <source>
        <dbReference type="Pfam" id="PF00288"/>
    </source>
</evidence>
<protein>
    <recommendedName>
        <fullName evidence="6">GHMP kinase N-terminal domain-containing protein</fullName>
    </recommendedName>
</protein>
<dbReference type="GO" id="GO:0008652">
    <property type="term" value="P:amino acid biosynthetic process"/>
    <property type="evidence" value="ECO:0007669"/>
    <property type="project" value="UniProtKB-KW"/>
</dbReference>
<feature type="domain" description="GHMP kinase N-terminal" evidence="6">
    <location>
        <begin position="68"/>
        <end position="150"/>
    </location>
</feature>
<dbReference type="InterPro" id="IPR014721">
    <property type="entry name" value="Ribsml_uS5_D2-typ_fold_subgr"/>
</dbReference>
<reference evidence="7" key="1">
    <citation type="submission" date="2018-05" db="EMBL/GenBank/DDBJ databases">
        <authorList>
            <person name="Lanie J.A."/>
            <person name="Ng W.-L."/>
            <person name="Kazmierczak K.M."/>
            <person name="Andrzejewski T.M."/>
            <person name="Davidsen T.M."/>
            <person name="Wayne K.J."/>
            <person name="Tettelin H."/>
            <person name="Glass J.I."/>
            <person name="Rusch D."/>
            <person name="Podicherti R."/>
            <person name="Tsui H.-C.T."/>
            <person name="Winkler M.E."/>
        </authorList>
    </citation>
    <scope>NUCLEOTIDE SEQUENCE</scope>
</reference>
<dbReference type="PROSITE" id="PS00627">
    <property type="entry name" value="GHMP_KINASES_ATP"/>
    <property type="match status" value="1"/>
</dbReference>
<gene>
    <name evidence="7" type="ORF">METZ01_LOCUS367245</name>
</gene>
<evidence type="ECO:0000313" key="7">
    <source>
        <dbReference type="EMBL" id="SVD14391.1"/>
    </source>
</evidence>
<proteinExistence type="predicted"/>
<dbReference type="PRINTS" id="PR00958">
    <property type="entry name" value="HOMSERKINASE"/>
</dbReference>
<dbReference type="GO" id="GO:0005524">
    <property type="term" value="F:ATP binding"/>
    <property type="evidence" value="ECO:0007669"/>
    <property type="project" value="UniProtKB-KW"/>
</dbReference>
<evidence type="ECO:0000256" key="3">
    <source>
        <dbReference type="ARBA" id="ARBA00022741"/>
    </source>
</evidence>
<dbReference type="Gene3D" id="3.30.230.10">
    <property type="match status" value="1"/>
</dbReference>
<feature type="non-terminal residue" evidence="7">
    <location>
        <position position="180"/>
    </location>
</feature>
<dbReference type="InterPro" id="IPR020568">
    <property type="entry name" value="Ribosomal_Su5_D2-typ_SF"/>
</dbReference>
<evidence type="ECO:0000256" key="2">
    <source>
        <dbReference type="ARBA" id="ARBA00022679"/>
    </source>
</evidence>
<accession>A0A382SZM1</accession>
<dbReference type="InterPro" id="IPR006203">
    <property type="entry name" value="GHMP_knse_ATP-bd_CS"/>
</dbReference>
<evidence type="ECO:0000256" key="4">
    <source>
        <dbReference type="ARBA" id="ARBA00022777"/>
    </source>
</evidence>
<name>A0A382SZM1_9ZZZZ</name>
<dbReference type="PANTHER" id="PTHR20861">
    <property type="entry name" value="HOMOSERINE/4-DIPHOSPHOCYTIDYL-2-C-METHYL-D-ERYTHRITOL KINASE"/>
    <property type="match status" value="1"/>
</dbReference>
<keyword evidence="3" id="KW-0547">Nucleotide-binding</keyword>